<feature type="compositionally biased region" description="Low complexity" evidence="1">
    <location>
        <begin position="335"/>
        <end position="349"/>
    </location>
</feature>
<feature type="compositionally biased region" description="Basic and acidic residues" evidence="1">
    <location>
        <begin position="320"/>
        <end position="334"/>
    </location>
</feature>
<feature type="compositionally biased region" description="Basic and acidic residues" evidence="1">
    <location>
        <begin position="380"/>
        <end position="392"/>
    </location>
</feature>
<dbReference type="Proteomes" id="UP000095192">
    <property type="component" value="Unassembled WGS sequence"/>
</dbReference>
<dbReference type="VEuPathDB" id="ToxoDB:LOC34620191"/>
<evidence type="ECO:0000313" key="2">
    <source>
        <dbReference type="EMBL" id="OEH73911.1"/>
    </source>
</evidence>
<dbReference type="SMART" id="SM00209">
    <property type="entry name" value="TSP1"/>
    <property type="match status" value="1"/>
</dbReference>
<accession>A0A1D3CRV2</accession>
<dbReference type="EMBL" id="JROU02002205">
    <property type="protein sequence ID" value="OEH73911.1"/>
    <property type="molecule type" value="Genomic_DNA"/>
</dbReference>
<feature type="compositionally biased region" description="Basic and acidic residues" evidence="1">
    <location>
        <begin position="400"/>
        <end position="413"/>
    </location>
</feature>
<gene>
    <name evidence="2" type="ORF">cyc_03511</name>
</gene>
<feature type="compositionally biased region" description="Low complexity" evidence="1">
    <location>
        <begin position="290"/>
        <end position="304"/>
    </location>
</feature>
<proteinExistence type="predicted"/>
<evidence type="ECO:0000313" key="3">
    <source>
        <dbReference type="Proteomes" id="UP000095192"/>
    </source>
</evidence>
<keyword evidence="3" id="KW-1185">Reference proteome</keyword>
<feature type="compositionally biased region" description="Polar residues" evidence="1">
    <location>
        <begin position="885"/>
        <end position="900"/>
    </location>
</feature>
<dbReference type="Gene3D" id="2.20.100.10">
    <property type="entry name" value="Thrombospondin type-1 (TSP1) repeat"/>
    <property type="match status" value="1"/>
</dbReference>
<feature type="region of interest" description="Disordered" evidence="1">
    <location>
        <begin position="366"/>
        <end position="429"/>
    </location>
</feature>
<dbReference type="InterPro" id="IPR036383">
    <property type="entry name" value="TSP1_rpt_sf"/>
</dbReference>
<protein>
    <submittedName>
        <fullName evidence="2">Thrombospondin type 1 domain-containing protein</fullName>
    </submittedName>
</protein>
<dbReference type="AlphaFoldDB" id="A0A1D3CRV2"/>
<dbReference type="SUPFAM" id="SSF82895">
    <property type="entry name" value="TSP-1 type 1 repeat"/>
    <property type="match status" value="1"/>
</dbReference>
<feature type="region of interest" description="Disordered" evidence="1">
    <location>
        <begin position="289"/>
        <end position="308"/>
    </location>
</feature>
<dbReference type="VEuPathDB" id="ToxoDB:cyc_03511"/>
<evidence type="ECO:0000256" key="1">
    <source>
        <dbReference type="SAM" id="MobiDB-lite"/>
    </source>
</evidence>
<comment type="caution">
    <text evidence="2">The sequence shown here is derived from an EMBL/GenBank/DDBJ whole genome shotgun (WGS) entry which is preliminary data.</text>
</comment>
<feature type="region of interest" description="Disordered" evidence="1">
    <location>
        <begin position="158"/>
        <end position="181"/>
    </location>
</feature>
<name>A0A1D3CRV2_9EIME</name>
<sequence length="909" mass="99544">MLLLGLQKEALGQAGLMKTFESNDFLFLPYAPLSSALHKGDWREGRSAFSALDSTQAVDGQGPAAARVLSGKGAECAAVPWTAAIGATASVSLCKQELVIRLSPRSVRYTPGSTPLPSHLSHWLCRFRGKPQSGTHHWTQKDTPFVATLGALATGVPSSAAAPYPESPRAAAPKASPAGEAAPTLYDEDVEPASVHAFLQENGSSAPSGSDRGHQIVASVGEHTPATLHAISALMYEELEHRLHRLQRVLLLHPAQPLHPRERQQEAVGGESSETIAKLHDAMDRLSLLQQQQHKQQAAQQGWQSRSGSLEGALLAHAEKEATTEDAQRQDENQQRQQQDQHAAASQLQKELSNKVFLRKFLADGAEKEGSEQAEPAEGESERGSLNQDKRRTNLSRFLGVREARGLGSDRSRSSRSGNGSGNGRGKRSLAGIPLLKMRLDVEYALKESLTTARFAESRWKRQSELYKMKGSSHHREGYVLADACVAVDFRRAVASTEGHAEEAANASKRRSLELSEDGLEEEGAISQGVLVGTPVSMKRRYDSVRNSCTCPSGWKQCNREEALTVSYGWRQTLRRACRKRDQQQENEQEQLLLQALTKDLYAFDCNGDQLAPSTETDAETACAAAAFILCRETNPSCGVSEWSEWSTCSAPCGEGQTYRYRRLLLPIEEDKEALSPSTVSKSCRPYHLEERRQCSAPVACPELVASEPCFWAYANSNLPQSVHTKKSCVCSLEAEVEEVSETSTLHGEEGESELVACSAAEAAYSFSQWREDMLSYCFKTLRLANKPIKIIKYRKRAGSVRVGLASLGYVDCTGGWGSFDASSMANFCGKGRPMLCRHASKSKAVALYAVDGYEKAPVSALQQKTCLLPHGFVWQKLQAHYPSPQQEEQQTKLGGTQRQQHLEFTANS</sequence>
<feature type="region of interest" description="Disordered" evidence="1">
    <location>
        <begin position="885"/>
        <end position="909"/>
    </location>
</feature>
<dbReference type="PROSITE" id="PS50092">
    <property type="entry name" value="TSP1"/>
    <property type="match status" value="1"/>
</dbReference>
<organism evidence="2 3">
    <name type="scientific">Cyclospora cayetanensis</name>
    <dbReference type="NCBI Taxonomy" id="88456"/>
    <lineage>
        <taxon>Eukaryota</taxon>
        <taxon>Sar</taxon>
        <taxon>Alveolata</taxon>
        <taxon>Apicomplexa</taxon>
        <taxon>Conoidasida</taxon>
        <taxon>Coccidia</taxon>
        <taxon>Eucoccidiorida</taxon>
        <taxon>Eimeriorina</taxon>
        <taxon>Eimeriidae</taxon>
        <taxon>Cyclospora</taxon>
    </lineage>
</organism>
<dbReference type="InParanoid" id="A0A1D3CRV2"/>
<dbReference type="InterPro" id="IPR000884">
    <property type="entry name" value="TSP1_rpt"/>
</dbReference>
<dbReference type="Pfam" id="PF00090">
    <property type="entry name" value="TSP_1"/>
    <property type="match status" value="1"/>
</dbReference>
<reference evidence="2 3" key="1">
    <citation type="journal article" date="2016" name="BMC Genomics">
        <title>Comparative genomics reveals Cyclospora cayetanensis possesses coccidia-like metabolism and invasion components but unique surface antigens.</title>
        <authorList>
            <person name="Liu S."/>
            <person name="Wang L."/>
            <person name="Zheng H."/>
            <person name="Xu Z."/>
            <person name="Roellig D.M."/>
            <person name="Li N."/>
            <person name="Frace M.A."/>
            <person name="Tang K."/>
            <person name="Arrowood M.J."/>
            <person name="Moss D.M."/>
            <person name="Zhang L."/>
            <person name="Feng Y."/>
            <person name="Xiao L."/>
        </authorList>
    </citation>
    <scope>NUCLEOTIDE SEQUENCE [LARGE SCALE GENOMIC DNA]</scope>
    <source>
        <strain evidence="2 3">CHN_HEN01</strain>
    </source>
</reference>
<feature type="region of interest" description="Disordered" evidence="1">
    <location>
        <begin position="320"/>
        <end position="349"/>
    </location>
</feature>